<evidence type="ECO:0000313" key="3">
    <source>
        <dbReference type="EMBL" id="WBW70582.1"/>
    </source>
</evidence>
<name>A0AAE9W5D1_9SCHI</name>
<protein>
    <submittedName>
        <fullName evidence="3">SIP/FAR complex subunit, Far11/Csc2</fullName>
    </submittedName>
</protein>
<dbReference type="SMART" id="SM01292">
    <property type="entry name" value="N1221"/>
    <property type="match status" value="1"/>
</dbReference>
<accession>A0AAE9W5D1</accession>
<dbReference type="GeneID" id="80874757"/>
<dbReference type="RefSeq" id="XP_056034825.1">
    <property type="nucleotide sequence ID" value="XM_056180068.1"/>
</dbReference>
<dbReference type="GO" id="GO:0005829">
    <property type="term" value="C:cytosol"/>
    <property type="evidence" value="ECO:0007669"/>
    <property type="project" value="TreeGrafter"/>
</dbReference>
<gene>
    <name evidence="3" type="primary">far11</name>
    <name evidence="3" type="ORF">SOMG_01275</name>
</gene>
<dbReference type="Pfam" id="PF11882">
    <property type="entry name" value="DUF3402"/>
    <property type="match status" value="2"/>
</dbReference>
<reference evidence="3 4" key="1">
    <citation type="journal article" date="2023" name="G3 (Bethesda)">
        <title>A high-quality reference genome for the fission yeast Schizosaccharomyces osmophilus.</title>
        <authorList>
            <person name="Jia G.S."/>
            <person name="Zhang W.C."/>
            <person name="Liang Y."/>
            <person name="Liu X.H."/>
            <person name="Rhind N."/>
            <person name="Pidoux A."/>
            <person name="Brysch-Herzberg M."/>
            <person name="Du L.L."/>
        </authorList>
    </citation>
    <scope>NUCLEOTIDE SEQUENCE [LARGE SCALE GENOMIC DNA]</scope>
    <source>
        <strain evidence="3 4">CBS 15793</strain>
    </source>
</reference>
<proteinExistence type="predicted"/>
<dbReference type="Pfam" id="PF07923">
    <property type="entry name" value="N1221"/>
    <property type="match status" value="1"/>
</dbReference>
<dbReference type="InterPro" id="IPR040185">
    <property type="entry name" value="Far11/STRP"/>
</dbReference>
<sequence length="820" mass="95623">MAATAANCLSFAQFQRLRYFMDVPTQETSRVEFEGTFEDNWKDDLDGFFDSEEELFITAGRIFYSKLRVFQTVRNLGSKLEWPDLPLAIKKEFISQCREELESGKTLRNGAFYTILYLCAGVYDCVKDLDDHFQSIERNIELLRSFGIPRVIYSIFTNWNTNRLPGYMSDLKEKEMLTLFLSLFCFFLTVPSENYAEWIECARSLQPSLMSSLVQLFNDTMNEYEMDLDNVSLFPLRQITFLIYKVCFRLWGTETDFQEKKNVVGNIDNNTSSNKPKTTILDYEVFRHEIATKYSFFAHPFYSLPLDREQIHILPTLNTDSFHKSYFLCSSRLCSPENPSLPLTHSKSKVNTRREQFQTNQNLPFGFTPSIKDSPAPKSIIEATELLHRQSKHNIIVQQLLFEREYLRHCTHQHLLGTSLNDAVKSLDFSHEKPAINDPSVSYISKSYDDLFLHLDIFVQLSMHLFYYTSKKVNKLYIEAFSSSEAAMQMQSINDMAVADSPSEEISEPVIKPLEKNSIGESNELASGFFVSGNILYFIDTCELILYSLSGLFLMMIKWLRLSHVLRSERIAKLLYDNHFLEILSRYFSDNESSMHAERDMKCLRGGFFTFTAKSYKQISSGSFVYSKSPSYRNTLITLNCLRLTGKICKYHNNRKETLVKIDMQNHLKRLLEIPHDVLKGYALKVLKLHIPYLGVKWKQANMNVITKIYLHCPLNLRDSWIFPENNLETQRSSKLQDTFLCILIRFYHKRLYGNICNKLYDLNMLEEIRLKRTIEELVETNMMENLPDAMWTYAQSSETSDFFDNELSSVLVQNVSSFF</sequence>
<dbReference type="PANTHER" id="PTHR13239:SF4">
    <property type="entry name" value="AT25231P"/>
    <property type="match status" value="1"/>
</dbReference>
<dbReference type="PANTHER" id="PTHR13239">
    <property type="entry name" value="PROTEIN REQUIRED FOR HYPHAL ANASTOMOSIS HAM-2"/>
    <property type="match status" value="1"/>
</dbReference>
<dbReference type="InterPro" id="IPR021819">
    <property type="entry name" value="Far11/STRP_C"/>
</dbReference>
<dbReference type="InterPro" id="IPR012486">
    <property type="entry name" value="Far11/STRP_N"/>
</dbReference>
<feature type="domain" description="Far11/STRP N-terminal" evidence="1">
    <location>
        <begin position="28"/>
        <end position="310"/>
    </location>
</feature>
<dbReference type="AlphaFoldDB" id="A0AAE9W5D1"/>
<keyword evidence="4" id="KW-1185">Reference proteome</keyword>
<evidence type="ECO:0000259" key="1">
    <source>
        <dbReference type="SMART" id="SM01292"/>
    </source>
</evidence>
<evidence type="ECO:0000313" key="4">
    <source>
        <dbReference type="Proteomes" id="UP001212411"/>
    </source>
</evidence>
<evidence type="ECO:0000259" key="2">
    <source>
        <dbReference type="SMART" id="SM01293"/>
    </source>
</evidence>
<dbReference type="EMBL" id="CP115611">
    <property type="protein sequence ID" value="WBW70582.1"/>
    <property type="molecule type" value="Genomic_DNA"/>
</dbReference>
<organism evidence="3 4">
    <name type="scientific">Schizosaccharomyces osmophilus</name>
    <dbReference type="NCBI Taxonomy" id="2545709"/>
    <lineage>
        <taxon>Eukaryota</taxon>
        <taxon>Fungi</taxon>
        <taxon>Dikarya</taxon>
        <taxon>Ascomycota</taxon>
        <taxon>Taphrinomycotina</taxon>
        <taxon>Schizosaccharomycetes</taxon>
        <taxon>Schizosaccharomycetales</taxon>
        <taxon>Schizosaccharomycetaceae</taxon>
        <taxon>Schizosaccharomyces</taxon>
    </lineage>
</organism>
<dbReference type="GO" id="GO:0007010">
    <property type="term" value="P:cytoskeleton organization"/>
    <property type="evidence" value="ECO:0007669"/>
    <property type="project" value="TreeGrafter"/>
</dbReference>
<dbReference type="SMART" id="SM01293">
    <property type="entry name" value="DUF3402"/>
    <property type="match status" value="1"/>
</dbReference>
<dbReference type="KEGG" id="som:SOMG_01275"/>
<dbReference type="Proteomes" id="UP001212411">
    <property type="component" value="Chromosome 1"/>
</dbReference>
<feature type="domain" description="Far11/STRP C-terminal" evidence="2">
    <location>
        <begin position="377"/>
        <end position="808"/>
    </location>
</feature>